<reference evidence="2 3" key="1">
    <citation type="journal article" date="2015" name="Genome Biol. Evol.">
        <title>Characterization of Three Mycobacterium spp. with Potential Use in Bioremediation by Genome Sequencing and Comparative Genomics.</title>
        <authorList>
            <person name="Das S."/>
            <person name="Pettersson B.M."/>
            <person name="Behra P.R."/>
            <person name="Ramesh M."/>
            <person name="Dasgupta S."/>
            <person name="Bhattacharya A."/>
            <person name="Kirsebom L.A."/>
        </authorList>
    </citation>
    <scope>NUCLEOTIDE SEQUENCE [LARGE SCALE GENOMIC DNA]</scope>
    <source>
        <strain evidence="2 3">DSM 43826</strain>
    </source>
</reference>
<name>A0A0J6VQV8_9MYCO</name>
<protein>
    <submittedName>
        <fullName evidence="2">Uncharacterized protein</fullName>
    </submittedName>
</protein>
<gene>
    <name evidence="2" type="ORF">MCHLDSM_04235</name>
</gene>
<evidence type="ECO:0000313" key="2">
    <source>
        <dbReference type="EMBL" id="KMO71863.1"/>
    </source>
</evidence>
<dbReference type="PATRIC" id="fig|37916.4.peg.4211"/>
<organism evidence="2 3">
    <name type="scientific">Mycolicibacterium chlorophenolicum</name>
    <dbReference type="NCBI Taxonomy" id="37916"/>
    <lineage>
        <taxon>Bacteria</taxon>
        <taxon>Bacillati</taxon>
        <taxon>Actinomycetota</taxon>
        <taxon>Actinomycetes</taxon>
        <taxon>Mycobacteriales</taxon>
        <taxon>Mycobacteriaceae</taxon>
        <taxon>Mycolicibacterium</taxon>
    </lineage>
</organism>
<keyword evidence="3" id="KW-1185">Reference proteome</keyword>
<feature type="region of interest" description="Disordered" evidence="1">
    <location>
        <begin position="57"/>
        <end position="79"/>
    </location>
</feature>
<comment type="caution">
    <text evidence="2">The sequence shown here is derived from an EMBL/GenBank/DDBJ whole genome shotgun (WGS) entry which is preliminary data.</text>
</comment>
<proteinExistence type="predicted"/>
<dbReference type="STRING" id="37916.MCHLDSM_04235"/>
<evidence type="ECO:0000313" key="3">
    <source>
        <dbReference type="Proteomes" id="UP000036513"/>
    </source>
</evidence>
<evidence type="ECO:0000256" key="1">
    <source>
        <dbReference type="SAM" id="MobiDB-lite"/>
    </source>
</evidence>
<sequence length="79" mass="8382">MSHDEDVALVRAFETNAEPIAWAADLPVITSARRDARAPKGFATYLTSLQAQITAPPAELPSSVNGQLELPVGGHENCP</sequence>
<dbReference type="EMBL" id="JYNL01000050">
    <property type="protein sequence ID" value="KMO71863.1"/>
    <property type="molecule type" value="Genomic_DNA"/>
</dbReference>
<dbReference type="Proteomes" id="UP000036513">
    <property type="component" value="Unassembled WGS sequence"/>
</dbReference>
<dbReference type="AlphaFoldDB" id="A0A0J6VQV8"/>
<accession>A0A0J6VQV8</accession>